<dbReference type="RefSeq" id="WP_059139906.1">
    <property type="nucleotide sequence ID" value="NZ_KQ130610.1"/>
</dbReference>
<protein>
    <submittedName>
        <fullName evidence="3">Putative methyltransferase</fullName>
    </submittedName>
</protein>
<dbReference type="InterPro" id="IPR041698">
    <property type="entry name" value="Methyltransf_25"/>
</dbReference>
<evidence type="ECO:0000259" key="2">
    <source>
        <dbReference type="Pfam" id="PF13649"/>
    </source>
</evidence>
<dbReference type="PATRIC" id="fig|1430899.3.peg.657"/>
<keyword evidence="1 3" id="KW-0808">Transferase</keyword>
<comment type="caution">
    <text evidence="3">The sequence shown here is derived from an EMBL/GenBank/DDBJ whole genome shotgun (WGS) entry which is preliminary data.</text>
</comment>
<dbReference type="OrthoDB" id="9811589at2"/>
<dbReference type="Gene3D" id="2.20.25.110">
    <property type="entry name" value="S-adenosyl-L-methionine-dependent methyltransferases"/>
    <property type="match status" value="1"/>
</dbReference>
<evidence type="ECO:0000256" key="1">
    <source>
        <dbReference type="ARBA" id="ARBA00022679"/>
    </source>
</evidence>
<feature type="domain" description="Methyltransferase" evidence="2">
    <location>
        <begin position="38"/>
        <end position="132"/>
    </location>
</feature>
<gene>
    <name evidence="3" type="ORF">X560_0633</name>
</gene>
<keyword evidence="3" id="KW-0489">Methyltransferase</keyword>
<dbReference type="EMBL" id="AZHO01000007">
    <property type="protein sequence ID" value="KMT60505.1"/>
    <property type="molecule type" value="Genomic_DNA"/>
</dbReference>
<dbReference type="InterPro" id="IPR029063">
    <property type="entry name" value="SAM-dependent_MTases_sf"/>
</dbReference>
<proteinExistence type="predicted"/>
<sequence>MSYEFFPIVYDELMDAELYDEWADFARQVLPQAKGALLDLASGTGEFAIRMHFLGYDVTGLDLSAEMVRVSQDKINAINLPISFSKENMAYFSSQKRFDVVTCFCDSLNYLETEEELMATFQRVYEHLNQDGVFLFDVHSVYKVDVGFRDYSYGDSDSAVSVIWNSFVGELPHSVEHELTFFIENADGTYTRKDELHKERTYPINVYENKLMATGFKKIEVYADFSLEKPHEKSERIFFLARK</sequence>
<dbReference type="PANTHER" id="PTHR43861">
    <property type="entry name" value="TRANS-ACONITATE 2-METHYLTRANSFERASE-RELATED"/>
    <property type="match status" value="1"/>
</dbReference>
<keyword evidence="4" id="KW-1185">Reference proteome</keyword>
<dbReference type="Proteomes" id="UP000052258">
    <property type="component" value="Unassembled WGS sequence"/>
</dbReference>
<name>A0A0J8GD01_9LIST</name>
<reference evidence="3 4" key="1">
    <citation type="journal article" date="2015" name="Genome Biol. Evol.">
        <title>Comparative Genomics of Listeria Sensu Lato: Genus-Wide Differences in Evolutionary Dynamics and the Progressive Gain of Complex, Potentially Pathogenicity-Related Traits through Lateral Gene Transfer.</title>
        <authorList>
            <person name="Chiara M."/>
            <person name="Caruso M."/>
            <person name="D'Erchia A.M."/>
            <person name="Manzari C."/>
            <person name="Fraccalvieri R."/>
            <person name="Goffredo E."/>
            <person name="Latorre L."/>
            <person name="Miccolupo A."/>
            <person name="Padalino I."/>
            <person name="Santagada G."/>
            <person name="Chiocco D."/>
            <person name="Pesole G."/>
            <person name="Horner D.S."/>
            <person name="Parisi A."/>
        </authorList>
    </citation>
    <scope>NUCLEOTIDE SEQUENCE [LARGE SCALE GENOMIC DNA]</scope>
    <source>
        <strain evidence="3 4">1991</strain>
    </source>
</reference>
<dbReference type="SUPFAM" id="SSF53335">
    <property type="entry name" value="S-adenosyl-L-methionine-dependent methyltransferases"/>
    <property type="match status" value="1"/>
</dbReference>
<dbReference type="Gene3D" id="3.40.50.150">
    <property type="entry name" value="Vaccinia Virus protein VP39"/>
    <property type="match status" value="1"/>
</dbReference>
<dbReference type="GO" id="GO:0008168">
    <property type="term" value="F:methyltransferase activity"/>
    <property type="evidence" value="ECO:0007669"/>
    <property type="project" value="UniProtKB-KW"/>
</dbReference>
<accession>A0A0J8GD01</accession>
<dbReference type="AlphaFoldDB" id="A0A0J8GD01"/>
<evidence type="ECO:0000313" key="4">
    <source>
        <dbReference type="Proteomes" id="UP000052258"/>
    </source>
</evidence>
<organism evidence="3 4">
    <name type="scientific">Listeria fleischmannii 1991</name>
    <dbReference type="NCBI Taxonomy" id="1430899"/>
    <lineage>
        <taxon>Bacteria</taxon>
        <taxon>Bacillati</taxon>
        <taxon>Bacillota</taxon>
        <taxon>Bacilli</taxon>
        <taxon>Bacillales</taxon>
        <taxon>Listeriaceae</taxon>
        <taxon>Listeria</taxon>
    </lineage>
</organism>
<dbReference type="Pfam" id="PF13649">
    <property type="entry name" value="Methyltransf_25"/>
    <property type="match status" value="1"/>
</dbReference>
<dbReference type="CDD" id="cd02440">
    <property type="entry name" value="AdoMet_MTases"/>
    <property type="match status" value="1"/>
</dbReference>
<evidence type="ECO:0000313" key="3">
    <source>
        <dbReference type="EMBL" id="KMT60505.1"/>
    </source>
</evidence>
<dbReference type="GO" id="GO:0032259">
    <property type="term" value="P:methylation"/>
    <property type="evidence" value="ECO:0007669"/>
    <property type="project" value="UniProtKB-KW"/>
</dbReference>